<comment type="caution">
    <text evidence="2">The sequence shown here is derived from an EMBL/GenBank/DDBJ whole genome shotgun (WGS) entry which is preliminary data.</text>
</comment>
<accession>A0A5B0S045</accession>
<organism evidence="2 3">
    <name type="scientific">Puccinia graminis f. sp. tritici</name>
    <dbReference type="NCBI Taxonomy" id="56615"/>
    <lineage>
        <taxon>Eukaryota</taxon>
        <taxon>Fungi</taxon>
        <taxon>Dikarya</taxon>
        <taxon>Basidiomycota</taxon>
        <taxon>Pucciniomycotina</taxon>
        <taxon>Pucciniomycetes</taxon>
        <taxon>Pucciniales</taxon>
        <taxon>Pucciniaceae</taxon>
        <taxon>Puccinia</taxon>
    </lineage>
</organism>
<dbReference type="AlphaFoldDB" id="A0A5B0S045"/>
<feature type="compositionally biased region" description="Basic and acidic residues" evidence="1">
    <location>
        <begin position="89"/>
        <end position="101"/>
    </location>
</feature>
<name>A0A5B0S045_PUCGR</name>
<proteinExistence type="predicted"/>
<sequence>MPSHGWTRNPQLHPRCRDISSVTNIEITDYLPSQQETQQDPFCRHKLKRVKRTIEHADKQAFILVAITNEHKKGKKNAQTQSAKTFFGENKKGENGRDKGFYIKMNR</sequence>
<dbReference type="Proteomes" id="UP000325313">
    <property type="component" value="Unassembled WGS sequence"/>
</dbReference>
<gene>
    <name evidence="2" type="ORF">PGTUg99_019349</name>
</gene>
<evidence type="ECO:0000256" key="1">
    <source>
        <dbReference type="SAM" id="MobiDB-lite"/>
    </source>
</evidence>
<feature type="region of interest" description="Disordered" evidence="1">
    <location>
        <begin position="72"/>
        <end position="107"/>
    </location>
</feature>
<dbReference type="EMBL" id="VDEP01000107">
    <property type="protein sequence ID" value="KAA1130655.1"/>
    <property type="molecule type" value="Genomic_DNA"/>
</dbReference>
<evidence type="ECO:0000313" key="3">
    <source>
        <dbReference type="Proteomes" id="UP000325313"/>
    </source>
</evidence>
<reference evidence="2 3" key="1">
    <citation type="submission" date="2019-05" db="EMBL/GenBank/DDBJ databases">
        <title>Emergence of the Ug99 lineage of the wheat stem rust pathogen through somatic hybridization.</title>
        <authorList>
            <person name="Li F."/>
            <person name="Upadhyaya N.M."/>
            <person name="Sperschneider J."/>
            <person name="Matny O."/>
            <person name="Nguyen-Phuc H."/>
            <person name="Mago R."/>
            <person name="Raley C."/>
            <person name="Miller M.E."/>
            <person name="Silverstein K.A.T."/>
            <person name="Henningsen E."/>
            <person name="Hirsch C.D."/>
            <person name="Visser B."/>
            <person name="Pretorius Z.A."/>
            <person name="Steffenson B.J."/>
            <person name="Schwessinger B."/>
            <person name="Dodds P.N."/>
            <person name="Figueroa M."/>
        </authorList>
    </citation>
    <scope>NUCLEOTIDE SEQUENCE [LARGE SCALE GENOMIC DNA]</scope>
    <source>
        <strain evidence="2 3">Ug99</strain>
    </source>
</reference>
<protein>
    <submittedName>
        <fullName evidence="2">Uncharacterized protein</fullName>
    </submittedName>
</protein>
<evidence type="ECO:0000313" key="2">
    <source>
        <dbReference type="EMBL" id="KAA1130655.1"/>
    </source>
</evidence>